<organism evidence="2">
    <name type="scientific">Picea glauca</name>
    <name type="common">White spruce</name>
    <name type="synonym">Pinus glauca</name>
    <dbReference type="NCBI Taxonomy" id="3330"/>
    <lineage>
        <taxon>Eukaryota</taxon>
        <taxon>Viridiplantae</taxon>
        <taxon>Streptophyta</taxon>
        <taxon>Embryophyta</taxon>
        <taxon>Tracheophyta</taxon>
        <taxon>Spermatophyta</taxon>
        <taxon>Pinopsida</taxon>
        <taxon>Pinidae</taxon>
        <taxon>Conifers I</taxon>
        <taxon>Pinales</taxon>
        <taxon>Pinaceae</taxon>
        <taxon>Picea</taxon>
    </lineage>
</organism>
<name>A0A101M2B5_PICGL</name>
<sequence length="53" mass="5998">MSPMGWPLGFRQFDSSSHITRKQASGWHGRPPVQGYILHPVPTEASRPQRTIL</sequence>
<comment type="caution">
    <text evidence="2">The sequence shown here is derived from an EMBL/GenBank/DDBJ whole genome shotgun (WGS) entry which is preliminary data.</text>
</comment>
<evidence type="ECO:0000313" key="2">
    <source>
        <dbReference type="EMBL" id="KUM49705.1"/>
    </source>
</evidence>
<geneLocation type="mitochondrion" evidence="2"/>
<dbReference type="AlphaFoldDB" id="A0A101M2B5"/>
<dbReference type="EMBL" id="LKAM01000002">
    <property type="protein sequence ID" value="KUM49705.1"/>
    <property type="molecule type" value="Genomic_DNA"/>
</dbReference>
<protein>
    <submittedName>
        <fullName evidence="2">Uncharacterized protein</fullName>
    </submittedName>
</protein>
<evidence type="ECO:0000256" key="1">
    <source>
        <dbReference type="SAM" id="MobiDB-lite"/>
    </source>
</evidence>
<accession>A0A101M2B5</accession>
<proteinExistence type="predicted"/>
<reference evidence="2" key="1">
    <citation type="journal article" date="2015" name="Genome Biol. Evol.">
        <title>Organellar Genomes of White Spruce (Picea glauca): Assembly and Annotation.</title>
        <authorList>
            <person name="Jackman S.D."/>
            <person name="Warren R.L."/>
            <person name="Gibb E.A."/>
            <person name="Vandervalk B.P."/>
            <person name="Mohamadi H."/>
            <person name="Chu J."/>
            <person name="Raymond A."/>
            <person name="Pleasance S."/>
            <person name="Coope R."/>
            <person name="Wildung M.R."/>
            <person name="Ritland C.E."/>
            <person name="Bousquet J."/>
            <person name="Jones S.J."/>
            <person name="Bohlmann J."/>
            <person name="Birol I."/>
        </authorList>
    </citation>
    <scope>NUCLEOTIDE SEQUENCE [LARGE SCALE GENOMIC DNA]</scope>
    <source>
        <tissue evidence="2">Flushing bud</tissue>
    </source>
</reference>
<feature type="region of interest" description="Disordered" evidence="1">
    <location>
        <begin position="19"/>
        <end position="53"/>
    </location>
</feature>
<gene>
    <name evidence="2" type="ORF">ABT39_MTgene2932</name>
</gene>
<keyword evidence="2" id="KW-0496">Mitochondrion</keyword>